<proteinExistence type="predicted"/>
<feature type="domain" description="DNA2/NAM7 helicase helicase" evidence="3">
    <location>
        <begin position="618"/>
        <end position="845"/>
    </location>
</feature>
<dbReference type="eggNOG" id="KOG1802">
    <property type="taxonomic scope" value="Eukaryota"/>
</dbReference>
<dbReference type="GeneID" id="19015379"/>
<accession>K8EGR9</accession>
<dbReference type="Gene3D" id="3.40.50.300">
    <property type="entry name" value="P-loop containing nucleotide triphosphate hydrolases"/>
    <property type="match status" value="2"/>
</dbReference>
<dbReference type="InterPro" id="IPR047187">
    <property type="entry name" value="SF1_C_Upf1"/>
</dbReference>
<dbReference type="KEGG" id="bpg:Bathy06g03980"/>
<dbReference type="CDD" id="cd18808">
    <property type="entry name" value="SF1_C_Upf1"/>
    <property type="match status" value="1"/>
</dbReference>
<dbReference type="EMBL" id="FO082273">
    <property type="protein sequence ID" value="CCO17221.1"/>
    <property type="molecule type" value="Genomic_DNA"/>
</dbReference>
<feature type="coiled-coil region" evidence="1">
    <location>
        <begin position="742"/>
        <end position="769"/>
    </location>
</feature>
<dbReference type="STRING" id="41875.K8EGR9"/>
<sequence>MTSTRLQRPPEREEEEKEERFFAVTYTNETHKKRPKWKDGFVSIVRCCAASHSGSLSVVLYGANAQNNRGSFEEVTRESFASSSETTRKKAGLETIAKISRKETKAIQSVLEKLEEENTIEEFSGYKVEIDEEFGKDGNAVSRQKAMNRSADVGRETSLFRATRSIRESQTPASFRNPMFTKTTTVTIDTLTPIQTVGVSAKDVAGKRSRIEEEEMNDVGLRDVGAAASKENEQPCNAAKQPKRVNIAAALKERLANLTKQKEEKEKMMEIVAVEEEEEEKYTEDEEAMVPQRVVNYGNTNSSYAQQQQQQQQHNGNSKNNQYRYAEPTIAIKFPFEKLSAHVALRFEGGVREYQNYLLSTSCEQLSLKLRNVSDAVRTVVHALPQQKRGAPVATTSVHVNTTVDPKNLGIRLGRQYRIHYWSECKMTAYKTQTKKDEETGTVKLSKTVVELTLGRCEFHRPNDFAKGDVYVLSTDPGFFLSSPVAKNTRQGMDTYKNWTGVVASTWHAPDKEGKMHVEMLGDLPRTLKESLKNSSNGGWVKRKSLTLYAARALSAFGELEEMKNALEMVKEDTMPLMRMIMNPSVAELTSEHAENIAADEEEDFQDLEFTFQNQYGLNHDQAVAMKGMVNTECGVSLVHGPFGSGKTKLVASFIREHVASVKDMQHKLGVLPPDTKQRNGRILVCANTNVAVDRVLKTLLENGFTDFCRVGSLTKIDADILPFSIHAKRDSKKGNTHIEELEKALKENEKISSRRKRIEEEIKNLKIKGALQKRAKLVKSAPVVAVTCSSCVNKHLEDQKFDILILDECSQMTEICSLLPLARFGVKHLIAVGDPKQLPPVLESNLEYPTISEQQPTLFVRLAKLGLPVTLLRTQYRMHPLLSEVPNAHFYENKLLDGVSASDRGALLEGVPPLVFFDTHGENAREERRGQSKFNASEARGCAVIARELLNRGLKPKDVGIIAFYRAQVDCVNSYLVRMRVGATTTANILAPSELDEEEDGEIQVSTVDAFQGQEKKVIILTLCGAFKGSNSFTTRERLNVALTRSQRHEFIVADSNEIGRDCLALRDVLSKARKTPSGYHPASRRIDDVVCKWPSLVTATSCDFDVATDIERNAELKEDDADGESEDIVCVHDDADNANNDIASPSSYTEYDDDEDEEEDNSDEPSPPASPKVEEKVEFDMNEAERKNEYDPSSCPQEYLPIIEKLEEIEIQPDEYYLWYKKLSRALLFRVQADRRWCESDNKMRTMLHDLGFPGIDHVSWKWTSKPLRRAIFEKFFPAFAYYVHKHFGYEYTRMRKLIEKYDSVDALRKDETGFGLHAIREAETQDLSERGARWLTRKLSSSE</sequence>
<dbReference type="InterPro" id="IPR027417">
    <property type="entry name" value="P-loop_NTPase"/>
</dbReference>
<feature type="coiled-coil region" evidence="1">
    <location>
        <begin position="248"/>
        <end position="278"/>
    </location>
</feature>
<dbReference type="Proteomes" id="UP000198341">
    <property type="component" value="Chromosome 6"/>
</dbReference>
<dbReference type="SUPFAM" id="SSF52540">
    <property type="entry name" value="P-loop containing nucleoside triphosphate hydrolases"/>
    <property type="match status" value="1"/>
</dbReference>
<evidence type="ECO:0000313" key="6">
    <source>
        <dbReference type="Proteomes" id="UP000198341"/>
    </source>
</evidence>
<feature type="region of interest" description="Disordered" evidence="2">
    <location>
        <begin position="302"/>
        <end position="321"/>
    </location>
</feature>
<reference evidence="5 6" key="1">
    <citation type="submission" date="2011-10" db="EMBL/GenBank/DDBJ databases">
        <authorList>
            <person name="Genoscope - CEA"/>
        </authorList>
    </citation>
    <scope>NUCLEOTIDE SEQUENCE [LARGE SCALE GENOMIC DNA]</scope>
    <source>
        <strain evidence="5 6">RCC 1105</strain>
    </source>
</reference>
<dbReference type="GO" id="GO:0004386">
    <property type="term" value="F:helicase activity"/>
    <property type="evidence" value="ECO:0007669"/>
    <property type="project" value="InterPro"/>
</dbReference>
<dbReference type="RefSeq" id="XP_007512621.1">
    <property type="nucleotide sequence ID" value="XM_007512559.1"/>
</dbReference>
<dbReference type="Pfam" id="PF13087">
    <property type="entry name" value="AAA_12"/>
    <property type="match status" value="1"/>
</dbReference>
<evidence type="ECO:0000256" key="1">
    <source>
        <dbReference type="SAM" id="Coils"/>
    </source>
</evidence>
<keyword evidence="1" id="KW-0175">Coiled coil</keyword>
<keyword evidence="6" id="KW-1185">Reference proteome</keyword>
<gene>
    <name evidence="5" type="ORF">Bathy06g03980</name>
</gene>
<evidence type="ECO:0000259" key="3">
    <source>
        <dbReference type="Pfam" id="PF13086"/>
    </source>
</evidence>
<feature type="compositionally biased region" description="Acidic residues" evidence="2">
    <location>
        <begin position="1152"/>
        <end position="1165"/>
    </location>
</feature>
<feature type="compositionally biased region" description="Low complexity" evidence="2">
    <location>
        <begin position="1139"/>
        <end position="1151"/>
    </location>
</feature>
<dbReference type="PANTHER" id="PTHR10887">
    <property type="entry name" value="DNA2/NAM7 HELICASE FAMILY"/>
    <property type="match status" value="1"/>
</dbReference>
<feature type="domain" description="DNA2/NAM7 helicase-like C-terminal" evidence="4">
    <location>
        <begin position="858"/>
        <end position="1057"/>
    </location>
</feature>
<protein>
    <submittedName>
        <fullName evidence="5">Uncharacterized protein</fullName>
    </submittedName>
</protein>
<dbReference type="InterPro" id="IPR041677">
    <property type="entry name" value="DNA2/NAM7_AAA_11"/>
</dbReference>
<feature type="region of interest" description="Disordered" evidence="2">
    <location>
        <begin position="1134"/>
        <end position="1177"/>
    </location>
</feature>
<dbReference type="Pfam" id="PF13086">
    <property type="entry name" value="AAA_11"/>
    <property type="match status" value="1"/>
</dbReference>
<evidence type="ECO:0000256" key="2">
    <source>
        <dbReference type="SAM" id="MobiDB-lite"/>
    </source>
</evidence>
<organism evidence="5 6">
    <name type="scientific">Bathycoccus prasinos</name>
    <dbReference type="NCBI Taxonomy" id="41875"/>
    <lineage>
        <taxon>Eukaryota</taxon>
        <taxon>Viridiplantae</taxon>
        <taxon>Chlorophyta</taxon>
        <taxon>Mamiellophyceae</taxon>
        <taxon>Mamiellales</taxon>
        <taxon>Bathycoccaceae</taxon>
        <taxon>Bathycoccus</taxon>
    </lineage>
</organism>
<evidence type="ECO:0000313" key="5">
    <source>
        <dbReference type="EMBL" id="CCO17221.1"/>
    </source>
</evidence>
<dbReference type="InterPro" id="IPR041679">
    <property type="entry name" value="DNA2/NAM7-like_C"/>
</dbReference>
<name>K8EGR9_9CHLO</name>
<dbReference type="InterPro" id="IPR045055">
    <property type="entry name" value="DNA2/NAM7-like"/>
</dbReference>
<dbReference type="PANTHER" id="PTHR10887:SF518">
    <property type="entry name" value="RNA HELICASE NONSENSE MRNA REDUCING FACTOR"/>
    <property type="match status" value="1"/>
</dbReference>
<evidence type="ECO:0000259" key="4">
    <source>
        <dbReference type="Pfam" id="PF13087"/>
    </source>
</evidence>
<dbReference type="OrthoDB" id="6513042at2759"/>